<reference evidence="4" key="2">
    <citation type="submission" date="2012-08" db="EMBL/GenBank/DDBJ databases">
        <title>Genome sequence of Kazachstania naganishii.</title>
        <authorList>
            <person name="Gordon J.L."/>
            <person name="Armisen D."/>
            <person name="Proux-Wera E."/>
            <person name="OhEigeartaigh S.S."/>
            <person name="Byrne K.P."/>
            <person name="Wolfe K.H."/>
        </authorList>
    </citation>
    <scope>NUCLEOTIDE SEQUENCE [LARGE SCALE GENOMIC DNA]</scope>
    <source>
        <strain evidence="4">ATCC MYA-139 / BCRC 22969 / CBS 8797 / CCRC 22969 / KCTC 17520 / NBRC 10181 / NCYC 3082</strain>
    </source>
</reference>
<keyword evidence="4" id="KW-1185">Reference proteome</keyword>
<protein>
    <recommendedName>
        <fullName evidence="2">Multivesicular body sorting factor 12 domain-containing protein</fullName>
    </recommendedName>
</protein>
<dbReference type="GeneID" id="34526855"/>
<evidence type="ECO:0000313" key="3">
    <source>
        <dbReference type="EMBL" id="CCK71131.1"/>
    </source>
</evidence>
<dbReference type="Proteomes" id="UP000006310">
    <property type="component" value="Chromosome 7"/>
</dbReference>
<dbReference type="Pfam" id="PF09452">
    <property type="entry name" value="Mvb12"/>
    <property type="match status" value="1"/>
</dbReference>
<feature type="compositionally biased region" description="Pro residues" evidence="1">
    <location>
        <begin position="25"/>
        <end position="39"/>
    </location>
</feature>
<dbReference type="EMBL" id="HE978320">
    <property type="protein sequence ID" value="CCK71131.1"/>
    <property type="molecule type" value="Genomic_DNA"/>
</dbReference>
<feature type="region of interest" description="Disordered" evidence="1">
    <location>
        <begin position="17"/>
        <end position="47"/>
    </location>
</feature>
<proteinExistence type="predicted"/>
<feature type="domain" description="Multivesicular body sorting factor 12" evidence="2">
    <location>
        <begin position="9"/>
        <end position="98"/>
    </location>
</feature>
<reference evidence="3 4" key="1">
    <citation type="journal article" date="2011" name="Proc. Natl. Acad. Sci. U.S.A.">
        <title>Evolutionary erosion of yeast sex chromosomes by mating-type switching accidents.</title>
        <authorList>
            <person name="Gordon J.L."/>
            <person name="Armisen D."/>
            <person name="Proux-Wera E."/>
            <person name="Oheigeartaigh S.S."/>
            <person name="Byrne K.P."/>
            <person name="Wolfe K.H."/>
        </authorList>
    </citation>
    <scope>NUCLEOTIDE SEQUENCE [LARGE SCALE GENOMIC DNA]</scope>
    <source>
        <strain evidence="4">ATCC MYA-139 / BCRC 22969 / CBS 8797 / CCRC 22969 / KCTC 17520 / NBRC 10181 / NCYC 3082</strain>
    </source>
</reference>
<dbReference type="KEGG" id="kng:KNAG_0G00750"/>
<dbReference type="Gene3D" id="6.10.250.1830">
    <property type="match status" value="1"/>
</dbReference>
<dbReference type="STRING" id="1071383.J7S8V7"/>
<dbReference type="InterPro" id="IPR019014">
    <property type="entry name" value="Mvb12"/>
</dbReference>
<dbReference type="RefSeq" id="XP_022465377.1">
    <property type="nucleotide sequence ID" value="XM_022608931.1"/>
</dbReference>
<evidence type="ECO:0000313" key="4">
    <source>
        <dbReference type="Proteomes" id="UP000006310"/>
    </source>
</evidence>
<evidence type="ECO:0000256" key="1">
    <source>
        <dbReference type="SAM" id="MobiDB-lite"/>
    </source>
</evidence>
<dbReference type="GO" id="GO:0043130">
    <property type="term" value="F:ubiquitin binding"/>
    <property type="evidence" value="ECO:0007669"/>
    <property type="project" value="InterPro"/>
</dbReference>
<accession>J7S8V7</accession>
<organism evidence="3 4">
    <name type="scientific">Huiozyma naganishii (strain ATCC MYA-139 / BCRC 22969 / CBS 8797 / KCTC 17520 / NBRC 10181 / NCYC 3082 / Yp74L-3)</name>
    <name type="common">Yeast</name>
    <name type="synonym">Kazachstania naganishii</name>
    <dbReference type="NCBI Taxonomy" id="1071383"/>
    <lineage>
        <taxon>Eukaryota</taxon>
        <taxon>Fungi</taxon>
        <taxon>Dikarya</taxon>
        <taxon>Ascomycota</taxon>
        <taxon>Saccharomycotina</taxon>
        <taxon>Saccharomycetes</taxon>
        <taxon>Saccharomycetales</taxon>
        <taxon>Saccharomycetaceae</taxon>
        <taxon>Huiozyma</taxon>
    </lineage>
</organism>
<evidence type="ECO:0000259" key="2">
    <source>
        <dbReference type="Pfam" id="PF09452"/>
    </source>
</evidence>
<dbReference type="GO" id="GO:0032509">
    <property type="term" value="P:endosome transport via multivesicular body sorting pathway"/>
    <property type="evidence" value="ECO:0007669"/>
    <property type="project" value="InterPro"/>
</dbReference>
<dbReference type="HOGENOM" id="CLU_154027_0_0_1"/>
<sequence>MSGEYRSLLRRVPLYNKRGVAGGGPPAPLEVPTLQPPQRHPGGSESLVSPWIHECESLEAQLQGYIGQGALFDQWYASTYLAHKPAGLLSHKVLSPTRPQPSE</sequence>
<dbReference type="GO" id="GO:0000813">
    <property type="term" value="C:ESCRT I complex"/>
    <property type="evidence" value="ECO:0007669"/>
    <property type="project" value="InterPro"/>
</dbReference>
<name>J7S8V7_HUIN7</name>
<dbReference type="AlphaFoldDB" id="J7S8V7"/>
<gene>
    <name evidence="3" type="primary">KNAG0G00750</name>
    <name evidence="3" type="ordered locus">KNAG_0G00750</name>
</gene>